<evidence type="ECO:0000313" key="4">
    <source>
        <dbReference type="Proteomes" id="UP000663836"/>
    </source>
</evidence>
<dbReference type="Proteomes" id="UP000663864">
    <property type="component" value="Unassembled WGS sequence"/>
</dbReference>
<keyword evidence="1" id="KW-0040">ANK repeat</keyword>
<dbReference type="EMBL" id="CAJOBD010007998">
    <property type="protein sequence ID" value="CAF4101252.1"/>
    <property type="molecule type" value="Genomic_DNA"/>
</dbReference>
<name>A0A819UR79_9BILA</name>
<dbReference type="SUPFAM" id="SSF48403">
    <property type="entry name" value="Ankyrin repeat"/>
    <property type="match status" value="1"/>
</dbReference>
<dbReference type="SUPFAM" id="SSF56399">
    <property type="entry name" value="ADP-ribosylation"/>
    <property type="match status" value="1"/>
</dbReference>
<proteinExistence type="predicted"/>
<reference evidence="3" key="1">
    <citation type="submission" date="2021-02" db="EMBL/GenBank/DDBJ databases">
        <authorList>
            <person name="Nowell W R."/>
        </authorList>
    </citation>
    <scope>NUCLEOTIDE SEQUENCE</scope>
</reference>
<dbReference type="PROSITE" id="PS50088">
    <property type="entry name" value="ANK_REPEAT"/>
    <property type="match status" value="1"/>
</dbReference>
<dbReference type="Gene3D" id="3.90.176.10">
    <property type="entry name" value="Toxin ADP-ribosyltransferase, Chain A, domain 1"/>
    <property type="match status" value="1"/>
</dbReference>
<dbReference type="InterPro" id="IPR036770">
    <property type="entry name" value="Ankyrin_rpt-contain_sf"/>
</dbReference>
<dbReference type="Pfam" id="PF12796">
    <property type="entry name" value="Ank_2"/>
    <property type="match status" value="1"/>
</dbReference>
<dbReference type="Proteomes" id="UP000663836">
    <property type="component" value="Unassembled WGS sequence"/>
</dbReference>
<dbReference type="AlphaFoldDB" id="A0A819UR79"/>
<dbReference type="PROSITE" id="PS50297">
    <property type="entry name" value="ANK_REP_REGION"/>
    <property type="match status" value="1"/>
</dbReference>
<accession>A0A819UR79</accession>
<evidence type="ECO:0000313" key="2">
    <source>
        <dbReference type="EMBL" id="CAF0821986.1"/>
    </source>
</evidence>
<dbReference type="EMBL" id="CAJNOT010000074">
    <property type="protein sequence ID" value="CAF0821986.1"/>
    <property type="molecule type" value="Genomic_DNA"/>
</dbReference>
<protein>
    <submittedName>
        <fullName evidence="3">Uncharacterized protein</fullName>
    </submittedName>
</protein>
<evidence type="ECO:0000256" key="1">
    <source>
        <dbReference type="PROSITE-ProRule" id="PRU00023"/>
    </source>
</evidence>
<dbReference type="InterPro" id="IPR002110">
    <property type="entry name" value="Ankyrin_rpt"/>
</dbReference>
<sequence>MEKKFKSLLKIRRNNRQQVLEEPHVGEASQFYFACRNGDIDTVKQMLPTIRYDQLNQLEPNGSTALHAATYFGHVDIVRLLLHAYSCQRHLRNRHGFTAYEEAQTDEMRELFHRPSKENRFNDDSIAIERTFQIYSSSIDKTEMNGNDDNDGISKPDRRYLIGYETNEEVGQQLDGLNGVKAFLQSRVGRYIMGRGMKLKLGKDAGYGEEEYAYVTSERFRHEALQKVLNEDVTANHPYYKHCCHLLNKYIQEGTIESLLKLYTLEAPFYHSLLKRSSPLGFPFFMHLSDLKQRYYQGYSYRGVQLTRHELNEYRWALKNKDSVLSAYTFASTSINRDVAEKFAAKPSSSSSSSSDKISVLLIFHFPQPCDTAINLSEIPEYQLPCISNYENEKEVLVGPRTFFKVIEIEIDRFNEKYMIYLEYMRGEQQTILKALKLFLVTDLKKKTSKLRRH</sequence>
<organism evidence="3 4">
    <name type="scientific">Rotaria sordida</name>
    <dbReference type="NCBI Taxonomy" id="392033"/>
    <lineage>
        <taxon>Eukaryota</taxon>
        <taxon>Metazoa</taxon>
        <taxon>Spiralia</taxon>
        <taxon>Gnathifera</taxon>
        <taxon>Rotifera</taxon>
        <taxon>Eurotatoria</taxon>
        <taxon>Bdelloidea</taxon>
        <taxon>Philodinida</taxon>
        <taxon>Philodinidae</taxon>
        <taxon>Rotaria</taxon>
    </lineage>
</organism>
<evidence type="ECO:0000313" key="3">
    <source>
        <dbReference type="EMBL" id="CAF4101252.1"/>
    </source>
</evidence>
<dbReference type="SMART" id="SM00248">
    <property type="entry name" value="ANK"/>
    <property type="match status" value="2"/>
</dbReference>
<dbReference type="Gene3D" id="1.25.40.20">
    <property type="entry name" value="Ankyrin repeat-containing domain"/>
    <property type="match status" value="1"/>
</dbReference>
<feature type="repeat" description="ANK" evidence="1">
    <location>
        <begin position="61"/>
        <end position="82"/>
    </location>
</feature>
<comment type="caution">
    <text evidence="3">The sequence shown here is derived from an EMBL/GenBank/DDBJ whole genome shotgun (WGS) entry which is preliminary data.</text>
</comment>
<gene>
    <name evidence="3" type="ORF">JBS370_LOCUS31742</name>
    <name evidence="2" type="ORF">ZHD862_LOCUS3433</name>
</gene>